<dbReference type="InterPro" id="IPR005122">
    <property type="entry name" value="Uracil-DNA_glycosylase-like"/>
</dbReference>
<gene>
    <name evidence="7" type="ORF">BJN45_13590</name>
</gene>
<feature type="domain" description="Uracil-DNA glycosylase-like" evidence="6">
    <location>
        <begin position="49"/>
        <end position="218"/>
    </location>
</feature>
<keyword evidence="5" id="KW-0234">DNA repair</keyword>
<keyword evidence="4 7" id="KW-0238">DNA-binding</keyword>
<keyword evidence="8" id="KW-1185">Reference proteome</keyword>
<dbReference type="GO" id="GO:0017065">
    <property type="term" value="F:single-strand selective uracil DNA N-glycosylase activity"/>
    <property type="evidence" value="ECO:0007669"/>
    <property type="project" value="InterPro"/>
</dbReference>
<dbReference type="EMBL" id="MTHD01000005">
    <property type="protein sequence ID" value="OMG52343.1"/>
    <property type="molecule type" value="Genomic_DNA"/>
</dbReference>
<reference evidence="7 8" key="1">
    <citation type="submission" date="2016-10" db="EMBL/GenBank/DDBJ databases">
        <title>Alkaliphiles isolated from bioreactors.</title>
        <authorList>
            <person name="Salah Z."/>
            <person name="Rout S.P."/>
            <person name="Humphreys P.N."/>
        </authorList>
    </citation>
    <scope>NUCLEOTIDE SEQUENCE [LARGE SCALE GENOMIC DNA]</scope>
    <source>
        <strain evidence="7 8">ZS02</strain>
    </source>
</reference>
<evidence type="ECO:0000259" key="6">
    <source>
        <dbReference type="Pfam" id="PF03167"/>
    </source>
</evidence>
<comment type="caution">
    <text evidence="7">The sequence shown here is derived from an EMBL/GenBank/DDBJ whole genome shotgun (WGS) entry which is preliminary data.</text>
</comment>
<dbReference type="InterPro" id="IPR036895">
    <property type="entry name" value="Uracil-DNA_glycosylase-like_sf"/>
</dbReference>
<dbReference type="RefSeq" id="WP_076096168.1">
    <property type="nucleotide sequence ID" value="NZ_MTHD01000005.1"/>
</dbReference>
<dbReference type="PANTHER" id="PTHR13235">
    <property type="entry name" value="SINGLE-STRAND SELECTIVE MONOFUNCTIONAL URACIL DNA GLYCOSYLASE"/>
    <property type="match status" value="1"/>
</dbReference>
<evidence type="ECO:0000313" key="7">
    <source>
        <dbReference type="EMBL" id="OMG52343.1"/>
    </source>
</evidence>
<proteinExistence type="inferred from homology"/>
<sequence>MTSIATQLVDAAQALSAQVDAMRFAAPVSHVYNPLDYAWPVHRAYLERFGASSKRVVFLGMNPGPFGMAQTGVPFGEIAAVRDWLGLAGPVGKPAQENPKKLVEGFACKRGEVSGQRLWGLFRERFGTPEAFFAEHFVANYCPLVFFEDGRNLTPDKLPAAEAGPLQAACDAHLRRMVEALQAEWVIGVGAWAEKRAMLALDGLPVRFGRILHPSPASPAANRGWAPAATKQLVELGIWG</sequence>
<keyword evidence="2" id="KW-0227">DNA damage</keyword>
<dbReference type="AlphaFoldDB" id="A0A1R1I0T7"/>
<accession>A0A1R1I0T7</accession>
<evidence type="ECO:0000256" key="3">
    <source>
        <dbReference type="ARBA" id="ARBA00022801"/>
    </source>
</evidence>
<evidence type="ECO:0000313" key="8">
    <source>
        <dbReference type="Proteomes" id="UP000187526"/>
    </source>
</evidence>
<dbReference type="Proteomes" id="UP000187526">
    <property type="component" value="Unassembled WGS sequence"/>
</dbReference>
<dbReference type="CDD" id="cd19374">
    <property type="entry name" value="UDG-F3_SMUG1-like"/>
    <property type="match status" value="1"/>
</dbReference>
<name>A0A1R1I0T7_9RHOO</name>
<organism evidence="7 8">
    <name type="scientific">Azonexus hydrophilus</name>
    <dbReference type="NCBI Taxonomy" id="418702"/>
    <lineage>
        <taxon>Bacteria</taxon>
        <taxon>Pseudomonadati</taxon>
        <taxon>Pseudomonadota</taxon>
        <taxon>Betaproteobacteria</taxon>
        <taxon>Rhodocyclales</taxon>
        <taxon>Azonexaceae</taxon>
        <taxon>Azonexus</taxon>
    </lineage>
</organism>
<evidence type="ECO:0000256" key="4">
    <source>
        <dbReference type="ARBA" id="ARBA00023125"/>
    </source>
</evidence>
<evidence type="ECO:0000256" key="1">
    <source>
        <dbReference type="ARBA" id="ARBA00007889"/>
    </source>
</evidence>
<protein>
    <submittedName>
        <fullName evidence="7">Single-stranded DNA-binding protein</fullName>
    </submittedName>
</protein>
<comment type="similarity">
    <text evidence="1">Belongs to the uracil-DNA glycosylase (UDG) superfamily. SMUG1 family.</text>
</comment>
<dbReference type="OrthoDB" id="267598at2"/>
<evidence type="ECO:0000256" key="5">
    <source>
        <dbReference type="ARBA" id="ARBA00023204"/>
    </source>
</evidence>
<evidence type="ECO:0000256" key="2">
    <source>
        <dbReference type="ARBA" id="ARBA00022763"/>
    </source>
</evidence>
<dbReference type="Gene3D" id="3.40.470.10">
    <property type="entry name" value="Uracil-DNA glycosylase-like domain"/>
    <property type="match status" value="1"/>
</dbReference>
<keyword evidence="3" id="KW-0378">Hydrolase</keyword>
<dbReference type="InterPro" id="IPR039134">
    <property type="entry name" value="SMUG1"/>
</dbReference>
<dbReference type="STRING" id="418702.BJN45_13590"/>
<dbReference type="PANTHER" id="PTHR13235:SF2">
    <property type="entry name" value="SINGLE-STRAND SELECTIVE MONOFUNCTIONAL URACIL DNA GLYCOSYLASE"/>
    <property type="match status" value="1"/>
</dbReference>
<dbReference type="SUPFAM" id="SSF52141">
    <property type="entry name" value="Uracil-DNA glycosylase-like"/>
    <property type="match status" value="1"/>
</dbReference>
<dbReference type="GO" id="GO:0003677">
    <property type="term" value="F:DNA binding"/>
    <property type="evidence" value="ECO:0007669"/>
    <property type="project" value="UniProtKB-KW"/>
</dbReference>
<dbReference type="FunFam" id="3.40.470.10:FF:000005">
    <property type="entry name" value="Single-strand selective monofunctional uracil DNA glycosylase"/>
    <property type="match status" value="1"/>
</dbReference>
<dbReference type="GO" id="GO:0006284">
    <property type="term" value="P:base-excision repair"/>
    <property type="evidence" value="ECO:0007669"/>
    <property type="project" value="InterPro"/>
</dbReference>
<dbReference type="GO" id="GO:0000703">
    <property type="term" value="F:oxidized pyrimidine nucleobase lesion DNA N-glycosylase activity"/>
    <property type="evidence" value="ECO:0007669"/>
    <property type="project" value="TreeGrafter"/>
</dbReference>
<dbReference type="Pfam" id="PF03167">
    <property type="entry name" value="UDG"/>
    <property type="match status" value="1"/>
</dbReference>